<accession>A0AAD7IVT1</accession>
<proteinExistence type="predicted"/>
<keyword evidence="3" id="KW-1185">Reference proteome</keyword>
<dbReference type="EMBL" id="JARKIB010000062">
    <property type="protein sequence ID" value="KAJ7751411.1"/>
    <property type="molecule type" value="Genomic_DNA"/>
</dbReference>
<feature type="region of interest" description="Disordered" evidence="1">
    <location>
        <begin position="23"/>
        <end position="60"/>
    </location>
</feature>
<evidence type="ECO:0000313" key="2">
    <source>
        <dbReference type="EMBL" id="KAJ7751411.1"/>
    </source>
</evidence>
<feature type="compositionally biased region" description="Low complexity" evidence="1">
    <location>
        <begin position="228"/>
        <end position="239"/>
    </location>
</feature>
<evidence type="ECO:0000313" key="3">
    <source>
        <dbReference type="Proteomes" id="UP001215598"/>
    </source>
</evidence>
<name>A0AAD7IVT1_9AGAR</name>
<sequence>MYPSILFFNFGWEKAWAQARAQGFRPRTQGSGSGLENLKPEPAQAEPEPGHPGRAGPATSLLCPQRATSLPLHRSRMHHIVISRQHPQFLVCGLSRLDTTPLRTPPVLVFLPAVAAGSIKPYESKLLLCRCTPDTPRKARALNEKASGFSAFRERVRSLYLTLHLGEVVLSPTTFFGQKITVCGALFLAQGLTPVESQDFKFGLGRRSACKVKAPPGSGPERTVGFISTSGYSSPSGTSFRDGTRVSSKRRGRTFNQGRAAENLLRFWHKRRGQPREFLSTCFRHLPFFENSVHIAGGSEQQN</sequence>
<evidence type="ECO:0000256" key="1">
    <source>
        <dbReference type="SAM" id="MobiDB-lite"/>
    </source>
</evidence>
<comment type="caution">
    <text evidence="2">The sequence shown here is derived from an EMBL/GenBank/DDBJ whole genome shotgun (WGS) entry which is preliminary data.</text>
</comment>
<protein>
    <submittedName>
        <fullName evidence="2">Uncharacterized protein</fullName>
    </submittedName>
</protein>
<feature type="region of interest" description="Disordered" evidence="1">
    <location>
        <begin position="213"/>
        <end position="251"/>
    </location>
</feature>
<reference evidence="2" key="1">
    <citation type="submission" date="2023-03" db="EMBL/GenBank/DDBJ databases">
        <title>Massive genome expansion in bonnet fungi (Mycena s.s.) driven by repeated elements and novel gene families across ecological guilds.</title>
        <authorList>
            <consortium name="Lawrence Berkeley National Laboratory"/>
            <person name="Harder C.B."/>
            <person name="Miyauchi S."/>
            <person name="Viragh M."/>
            <person name="Kuo A."/>
            <person name="Thoen E."/>
            <person name="Andreopoulos B."/>
            <person name="Lu D."/>
            <person name="Skrede I."/>
            <person name="Drula E."/>
            <person name="Henrissat B."/>
            <person name="Morin E."/>
            <person name="Kohler A."/>
            <person name="Barry K."/>
            <person name="LaButti K."/>
            <person name="Morin E."/>
            <person name="Salamov A."/>
            <person name="Lipzen A."/>
            <person name="Mereny Z."/>
            <person name="Hegedus B."/>
            <person name="Baldrian P."/>
            <person name="Stursova M."/>
            <person name="Weitz H."/>
            <person name="Taylor A."/>
            <person name="Grigoriev I.V."/>
            <person name="Nagy L.G."/>
            <person name="Martin F."/>
            <person name="Kauserud H."/>
        </authorList>
    </citation>
    <scope>NUCLEOTIDE SEQUENCE</scope>
    <source>
        <strain evidence="2">CBHHK182m</strain>
    </source>
</reference>
<dbReference type="Proteomes" id="UP001215598">
    <property type="component" value="Unassembled WGS sequence"/>
</dbReference>
<organism evidence="2 3">
    <name type="scientific">Mycena metata</name>
    <dbReference type="NCBI Taxonomy" id="1033252"/>
    <lineage>
        <taxon>Eukaryota</taxon>
        <taxon>Fungi</taxon>
        <taxon>Dikarya</taxon>
        <taxon>Basidiomycota</taxon>
        <taxon>Agaricomycotina</taxon>
        <taxon>Agaricomycetes</taxon>
        <taxon>Agaricomycetidae</taxon>
        <taxon>Agaricales</taxon>
        <taxon>Marasmiineae</taxon>
        <taxon>Mycenaceae</taxon>
        <taxon>Mycena</taxon>
    </lineage>
</organism>
<dbReference type="AlphaFoldDB" id="A0AAD7IVT1"/>
<gene>
    <name evidence="2" type="ORF">B0H16DRAFT_1691324</name>
</gene>